<keyword evidence="2" id="KW-1185">Reference proteome</keyword>
<evidence type="ECO:0000313" key="1">
    <source>
        <dbReference type="EMBL" id="MFB9622704.1"/>
    </source>
</evidence>
<name>A0ABV5RVA3_9ACTN</name>
<evidence type="ECO:0000313" key="2">
    <source>
        <dbReference type="Proteomes" id="UP001589532"/>
    </source>
</evidence>
<gene>
    <name evidence="1" type="ORF">ACFFSA_06390</name>
</gene>
<comment type="caution">
    <text evidence="1">The sequence shown here is derived from an EMBL/GenBank/DDBJ whole genome shotgun (WGS) entry which is preliminary data.</text>
</comment>
<dbReference type="EMBL" id="JBHMBW010000003">
    <property type="protein sequence ID" value="MFB9622704.1"/>
    <property type="molecule type" value="Genomic_DNA"/>
</dbReference>
<organism evidence="1 2">
    <name type="scientific">Nonomuraea helvata</name>
    <dbReference type="NCBI Taxonomy" id="37484"/>
    <lineage>
        <taxon>Bacteria</taxon>
        <taxon>Bacillati</taxon>
        <taxon>Actinomycetota</taxon>
        <taxon>Actinomycetes</taxon>
        <taxon>Streptosporangiales</taxon>
        <taxon>Streptosporangiaceae</taxon>
        <taxon>Nonomuraea</taxon>
    </lineage>
</organism>
<accession>A0ABV5RVA3</accession>
<sequence length="106" mass="11489">MTNRTALITGLRDLAAFLEANPDLPAARNLTVHHFPRRADDTELCAEVDQIAAQLGTVIDAEELPHGHYGTSIHFGPVEYKAVAILSAARAQYAADDSYRGCVDPE</sequence>
<protein>
    <submittedName>
        <fullName evidence="1">Uncharacterized protein</fullName>
    </submittedName>
</protein>
<dbReference type="RefSeq" id="WP_344987586.1">
    <property type="nucleotide sequence ID" value="NZ_BAAAXV010000001.1"/>
</dbReference>
<proteinExistence type="predicted"/>
<reference evidence="1 2" key="1">
    <citation type="submission" date="2024-09" db="EMBL/GenBank/DDBJ databases">
        <authorList>
            <person name="Sun Q."/>
            <person name="Mori K."/>
        </authorList>
    </citation>
    <scope>NUCLEOTIDE SEQUENCE [LARGE SCALE GENOMIC DNA]</scope>
    <source>
        <strain evidence="1 2">JCM 3143</strain>
    </source>
</reference>
<dbReference type="Proteomes" id="UP001589532">
    <property type="component" value="Unassembled WGS sequence"/>
</dbReference>